<dbReference type="AlphaFoldDB" id="A0A6A6Q8E6"/>
<evidence type="ECO:0000313" key="2">
    <source>
        <dbReference type="EMBL" id="KAF2488274.1"/>
    </source>
</evidence>
<name>A0A6A6Q8E6_9PEZI</name>
<dbReference type="Proteomes" id="UP000799750">
    <property type="component" value="Unassembled WGS sequence"/>
</dbReference>
<dbReference type="EMBL" id="MU004204">
    <property type="protein sequence ID" value="KAF2488274.1"/>
    <property type="molecule type" value="Genomic_DNA"/>
</dbReference>
<sequence length="159" mass="18409">MVLLASDRRILVMEGMRFVEQRWTANDQIRNKRLIKLTNGSRWPAQRAEGRPSASRSGLPGRRLPILSKRISSSKIFLDLMTQNHGKTQKKDQTQEITRETHPKHQTEGRTEMHICLDDSSAKREPCPKSPKQQTAADRSCDRRMLHAILHYNQRELVS</sequence>
<gene>
    <name evidence="2" type="ORF">BU16DRAFT_568438</name>
</gene>
<feature type="compositionally biased region" description="Basic and acidic residues" evidence="1">
    <location>
        <begin position="89"/>
        <end position="127"/>
    </location>
</feature>
<proteinExistence type="predicted"/>
<evidence type="ECO:0000256" key="1">
    <source>
        <dbReference type="SAM" id="MobiDB-lite"/>
    </source>
</evidence>
<feature type="region of interest" description="Disordered" evidence="1">
    <location>
        <begin position="41"/>
        <end position="63"/>
    </location>
</feature>
<organism evidence="2 3">
    <name type="scientific">Lophium mytilinum</name>
    <dbReference type="NCBI Taxonomy" id="390894"/>
    <lineage>
        <taxon>Eukaryota</taxon>
        <taxon>Fungi</taxon>
        <taxon>Dikarya</taxon>
        <taxon>Ascomycota</taxon>
        <taxon>Pezizomycotina</taxon>
        <taxon>Dothideomycetes</taxon>
        <taxon>Pleosporomycetidae</taxon>
        <taxon>Mytilinidiales</taxon>
        <taxon>Mytilinidiaceae</taxon>
        <taxon>Lophium</taxon>
    </lineage>
</organism>
<feature type="region of interest" description="Disordered" evidence="1">
    <location>
        <begin position="82"/>
        <end position="141"/>
    </location>
</feature>
<evidence type="ECO:0000313" key="3">
    <source>
        <dbReference type="Proteomes" id="UP000799750"/>
    </source>
</evidence>
<keyword evidence="3" id="KW-1185">Reference proteome</keyword>
<accession>A0A6A6Q8E6</accession>
<protein>
    <submittedName>
        <fullName evidence="2">Uncharacterized protein</fullName>
    </submittedName>
</protein>
<reference evidence="2" key="1">
    <citation type="journal article" date="2020" name="Stud. Mycol.">
        <title>101 Dothideomycetes genomes: a test case for predicting lifestyles and emergence of pathogens.</title>
        <authorList>
            <person name="Haridas S."/>
            <person name="Albert R."/>
            <person name="Binder M."/>
            <person name="Bloem J."/>
            <person name="Labutti K."/>
            <person name="Salamov A."/>
            <person name="Andreopoulos B."/>
            <person name="Baker S."/>
            <person name="Barry K."/>
            <person name="Bills G."/>
            <person name="Bluhm B."/>
            <person name="Cannon C."/>
            <person name="Castanera R."/>
            <person name="Culley D."/>
            <person name="Daum C."/>
            <person name="Ezra D."/>
            <person name="Gonzalez J."/>
            <person name="Henrissat B."/>
            <person name="Kuo A."/>
            <person name="Liang C."/>
            <person name="Lipzen A."/>
            <person name="Lutzoni F."/>
            <person name="Magnuson J."/>
            <person name="Mondo S."/>
            <person name="Nolan M."/>
            <person name="Ohm R."/>
            <person name="Pangilinan J."/>
            <person name="Park H.-J."/>
            <person name="Ramirez L."/>
            <person name="Alfaro M."/>
            <person name="Sun H."/>
            <person name="Tritt A."/>
            <person name="Yoshinaga Y."/>
            <person name="Zwiers L.-H."/>
            <person name="Turgeon B."/>
            <person name="Goodwin S."/>
            <person name="Spatafora J."/>
            <person name="Crous P."/>
            <person name="Grigoriev I."/>
        </authorList>
    </citation>
    <scope>NUCLEOTIDE SEQUENCE</scope>
    <source>
        <strain evidence="2">CBS 269.34</strain>
    </source>
</reference>